<proteinExistence type="predicted"/>
<dbReference type="GO" id="GO:1901135">
    <property type="term" value="P:carbohydrate derivative metabolic process"/>
    <property type="evidence" value="ECO:0007669"/>
    <property type="project" value="UniProtKB-ARBA"/>
</dbReference>
<keyword evidence="3" id="KW-1185">Reference proteome</keyword>
<dbReference type="GO" id="GO:0016757">
    <property type="term" value="F:glycosyltransferase activity"/>
    <property type="evidence" value="ECO:0007669"/>
    <property type="project" value="InterPro"/>
</dbReference>
<dbReference type="Pfam" id="PF00534">
    <property type="entry name" value="Glycos_transf_1"/>
    <property type="match status" value="1"/>
</dbReference>
<dbReference type="Proteomes" id="UP000298050">
    <property type="component" value="Unassembled WGS sequence"/>
</dbReference>
<name>A0A4Z0M0Z3_9GAMM</name>
<dbReference type="InterPro" id="IPR001296">
    <property type="entry name" value="Glyco_trans_1"/>
</dbReference>
<keyword evidence="2" id="KW-0808">Transferase</keyword>
<dbReference type="AlphaFoldDB" id="A0A4Z0M0Z3"/>
<gene>
    <name evidence="2" type="ORF">E4634_12610</name>
</gene>
<reference evidence="2 3" key="1">
    <citation type="submission" date="2019-04" db="EMBL/GenBank/DDBJ databases">
        <title>Taxonomy of novel Haliea sp. from mangrove soil of West Coast of India.</title>
        <authorList>
            <person name="Verma A."/>
            <person name="Kumar P."/>
            <person name="Krishnamurthi S."/>
        </authorList>
    </citation>
    <scope>NUCLEOTIDE SEQUENCE [LARGE SCALE GENOMIC DNA]</scope>
    <source>
        <strain evidence="2 3">SAOS-164</strain>
    </source>
</reference>
<sequence length="362" mass="40876">MNIMIIANHLQQGIGGIEIQCDLIARHFARFGHSVTYLATAAIDQAQTTEYQLQYCDLRDATALRDCLREQQPDIIYFRHNKNKLHRVARIAHDAGIPLVYAVSSLQDVTPWAYHHSDAALTPRRIASIAWQRVKSRWNWRGLRLVSGAVSLNPDYTQRLPVANRVTIRDAMASDCEPFDWPRPCVLWVAQLKDYKQPEAYVELARRCTDLDLDFLMIGGIARERYRWIARGEGTPPNLHYLGERSPALVNGALRASLALVHTCLPEGFGNNFIQAWLQGRPTLSLQFDPAGIIEGEGLGRVPGDLDGLERALRELLAQPEDRAAMGERALAYAREHFDPVTNTRRLEAFLERTRLAHGAAQ</sequence>
<dbReference type="OrthoDB" id="9775208at2"/>
<dbReference type="Gene3D" id="3.40.50.2000">
    <property type="entry name" value="Glycogen Phosphorylase B"/>
    <property type="match status" value="2"/>
</dbReference>
<dbReference type="EMBL" id="SRLE01000008">
    <property type="protein sequence ID" value="TGD73116.1"/>
    <property type="molecule type" value="Genomic_DNA"/>
</dbReference>
<organism evidence="2 3">
    <name type="scientific">Mangrovimicrobium sediminis</name>
    <dbReference type="NCBI Taxonomy" id="2562682"/>
    <lineage>
        <taxon>Bacteria</taxon>
        <taxon>Pseudomonadati</taxon>
        <taxon>Pseudomonadota</taxon>
        <taxon>Gammaproteobacteria</taxon>
        <taxon>Cellvibrionales</taxon>
        <taxon>Halieaceae</taxon>
        <taxon>Mangrovimicrobium</taxon>
    </lineage>
</organism>
<accession>A0A4Z0M0Z3</accession>
<dbReference type="RefSeq" id="WP_135444407.1">
    <property type="nucleotide sequence ID" value="NZ_SRLE01000008.1"/>
</dbReference>
<protein>
    <submittedName>
        <fullName evidence="2">Glycosyltransferase</fullName>
    </submittedName>
</protein>
<dbReference type="CDD" id="cd03801">
    <property type="entry name" value="GT4_PimA-like"/>
    <property type="match status" value="1"/>
</dbReference>
<evidence type="ECO:0000259" key="1">
    <source>
        <dbReference type="Pfam" id="PF00534"/>
    </source>
</evidence>
<feature type="domain" description="Glycosyl transferase family 1" evidence="1">
    <location>
        <begin position="183"/>
        <end position="330"/>
    </location>
</feature>
<comment type="caution">
    <text evidence="2">The sequence shown here is derived from an EMBL/GenBank/DDBJ whole genome shotgun (WGS) entry which is preliminary data.</text>
</comment>
<dbReference type="SUPFAM" id="SSF53756">
    <property type="entry name" value="UDP-Glycosyltransferase/glycogen phosphorylase"/>
    <property type="match status" value="1"/>
</dbReference>
<evidence type="ECO:0000313" key="2">
    <source>
        <dbReference type="EMBL" id="TGD73116.1"/>
    </source>
</evidence>
<dbReference type="PANTHER" id="PTHR12526">
    <property type="entry name" value="GLYCOSYLTRANSFERASE"/>
    <property type="match status" value="1"/>
</dbReference>
<evidence type="ECO:0000313" key="3">
    <source>
        <dbReference type="Proteomes" id="UP000298050"/>
    </source>
</evidence>